<dbReference type="Proteomes" id="UP000015100">
    <property type="component" value="Unassembled WGS sequence"/>
</dbReference>
<comment type="caution">
    <text evidence="4">The sequence shown here is derived from an EMBL/GenBank/DDBJ whole genome shotgun (WGS) entry which is preliminary data.</text>
</comment>
<feature type="transmembrane region" description="Helical" evidence="2">
    <location>
        <begin position="246"/>
        <end position="269"/>
    </location>
</feature>
<feature type="compositionally biased region" description="Low complexity" evidence="1">
    <location>
        <begin position="140"/>
        <end position="168"/>
    </location>
</feature>
<proteinExistence type="predicted"/>
<reference evidence="4 5" key="1">
    <citation type="journal article" date="2013" name="PLoS Genet.">
        <title>Genomic mechanisms accounting for the adaptation to parasitism in nematode-trapping fungi.</title>
        <authorList>
            <person name="Meerupati T."/>
            <person name="Andersson K.M."/>
            <person name="Friman E."/>
            <person name="Kumar D."/>
            <person name="Tunlid A."/>
            <person name="Ahren D."/>
        </authorList>
    </citation>
    <scope>NUCLEOTIDE SEQUENCE [LARGE SCALE GENOMIC DNA]</scope>
    <source>
        <strain evidence="4 5">CBS 200.50</strain>
    </source>
</reference>
<gene>
    <name evidence="4" type="ORF">H072_9658</name>
</gene>
<reference evidence="5" key="2">
    <citation type="submission" date="2013-04" db="EMBL/GenBank/DDBJ databases">
        <title>Genomic mechanisms accounting for the adaptation to parasitism in nematode-trapping fungi.</title>
        <authorList>
            <person name="Ahren D.G."/>
        </authorList>
    </citation>
    <scope>NUCLEOTIDE SEQUENCE [LARGE SCALE GENOMIC DNA]</scope>
    <source>
        <strain evidence="5">CBS 200.50</strain>
    </source>
</reference>
<dbReference type="Gene3D" id="1.25.40.10">
    <property type="entry name" value="Tetratricopeptide repeat domain"/>
    <property type="match status" value="1"/>
</dbReference>
<dbReference type="InterPro" id="IPR011990">
    <property type="entry name" value="TPR-like_helical_dom_sf"/>
</dbReference>
<dbReference type="AlphaFoldDB" id="S8A187"/>
<keyword evidence="3" id="KW-0732">Signal</keyword>
<protein>
    <recommendedName>
        <fullName evidence="6">Proteophosphoglycan ppg4</fullName>
    </recommendedName>
</protein>
<evidence type="ECO:0008006" key="6">
    <source>
        <dbReference type="Google" id="ProtNLM"/>
    </source>
</evidence>
<organism evidence="4 5">
    <name type="scientific">Dactylellina haptotyla (strain CBS 200.50)</name>
    <name type="common">Nematode-trapping fungus</name>
    <name type="synonym">Monacrosporium haptotylum</name>
    <dbReference type="NCBI Taxonomy" id="1284197"/>
    <lineage>
        <taxon>Eukaryota</taxon>
        <taxon>Fungi</taxon>
        <taxon>Dikarya</taxon>
        <taxon>Ascomycota</taxon>
        <taxon>Pezizomycotina</taxon>
        <taxon>Orbiliomycetes</taxon>
        <taxon>Orbiliales</taxon>
        <taxon>Orbiliaceae</taxon>
        <taxon>Dactylellina</taxon>
    </lineage>
</organism>
<feature type="region of interest" description="Disordered" evidence="1">
    <location>
        <begin position="140"/>
        <end position="184"/>
    </location>
</feature>
<name>S8A187_DACHA</name>
<dbReference type="OMA" id="WTWFKWH"/>
<feature type="signal peptide" evidence="3">
    <location>
        <begin position="1"/>
        <end position="18"/>
    </location>
</feature>
<evidence type="ECO:0000313" key="5">
    <source>
        <dbReference type="Proteomes" id="UP000015100"/>
    </source>
</evidence>
<evidence type="ECO:0000256" key="2">
    <source>
        <dbReference type="SAM" id="Phobius"/>
    </source>
</evidence>
<evidence type="ECO:0000313" key="4">
    <source>
        <dbReference type="EMBL" id="EPS36755.1"/>
    </source>
</evidence>
<keyword evidence="2" id="KW-0812">Transmembrane</keyword>
<keyword evidence="2" id="KW-0472">Membrane</keyword>
<evidence type="ECO:0000256" key="1">
    <source>
        <dbReference type="SAM" id="MobiDB-lite"/>
    </source>
</evidence>
<feature type="region of interest" description="Disordered" evidence="1">
    <location>
        <begin position="60"/>
        <end position="95"/>
    </location>
</feature>
<feature type="compositionally biased region" description="Low complexity" evidence="1">
    <location>
        <begin position="60"/>
        <end position="91"/>
    </location>
</feature>
<accession>S8A187</accession>
<dbReference type="HOGENOM" id="CLU_473281_0_0_1"/>
<dbReference type="OrthoDB" id="5408102at2759"/>
<feature type="chain" id="PRO_5004547442" description="Proteophosphoglycan ppg4" evidence="3">
    <location>
        <begin position="19"/>
        <end position="576"/>
    </location>
</feature>
<keyword evidence="2" id="KW-1133">Transmembrane helix</keyword>
<dbReference type="EMBL" id="AQGS01000823">
    <property type="protein sequence ID" value="EPS36755.1"/>
    <property type="molecule type" value="Genomic_DNA"/>
</dbReference>
<keyword evidence="5" id="KW-1185">Reference proteome</keyword>
<sequence>MNAWSFAFMLSPPGPATAVAAGITRGTAASVVLRPSLVPRPSARCWWGTRTAAVAPSALTRPLSTSTSTSPYLPSLPSLPALSSSSSSSSTGRRRIATGVAVSYRATSRLCGSLPSGSFFPRQQPTVGFTRVVASLRQLSTSSRRTTTATTNKANPSALPQNDSSSSPSPSPSPLPLPNAASPNEPKLKILYSAVEDKARRAPPPDPPRGSFQHYRNWVFRTTGPEYAEKTAWTWFKWHAWGAFRVFIFVGFALANIFAFAFGCVTWYIERQEPTPSIFTEWARTSLHVIYWYTNLKPDLPLAGVWARDLMDTLEKQMEKLGGWDKCTIEWKRQYVATSFKVAKLLASVAKDEDAYVIYRRILAMEPDVVDAKRRSQAALGMANCAVTLGLTDEVTELLQQAIRSALEATPEGERFNVDIAKPVLPEPQKGVNPPSSELLGAIQALGVQYARLEKPAESLPIFLSLLRTLQSLPDKQRDNCREASIMAYIGEVIWAIGKRAEGLAWTKKAMEEAERDVEKRDTCRSCAIYAVANAITMTDEMGVGKGKTAADVQQELSALKSRQDWLDMLPRRDAE</sequence>
<evidence type="ECO:0000256" key="3">
    <source>
        <dbReference type="SAM" id="SignalP"/>
    </source>
</evidence>